<evidence type="ECO:0000313" key="4">
    <source>
        <dbReference type="Proteomes" id="UP000182126"/>
    </source>
</evidence>
<evidence type="ECO:0000313" key="3">
    <source>
        <dbReference type="EMBL" id="SDR81698.1"/>
    </source>
</evidence>
<dbReference type="GeneID" id="36299664"/>
<reference evidence="3 4" key="1">
    <citation type="submission" date="2016-10" db="EMBL/GenBank/DDBJ databases">
        <authorList>
            <person name="de Groot N.N."/>
        </authorList>
    </citation>
    <scope>NUCLEOTIDE SEQUENCE [LARGE SCALE GENOMIC DNA]</scope>
    <source>
        <strain evidence="3 4">DSM 15019</strain>
    </source>
</reference>
<dbReference type="EMBL" id="LT629770">
    <property type="protein sequence ID" value="SDR81698.1"/>
    <property type="molecule type" value="Genomic_DNA"/>
</dbReference>
<gene>
    <name evidence="3" type="ORF">SAMN04489809_0397</name>
</gene>
<protein>
    <recommendedName>
        <fullName evidence="5">Peptidyl-prolyl cis-trans isomerase B (Cyclophilin B)</fullName>
    </recommendedName>
</protein>
<evidence type="ECO:0000256" key="2">
    <source>
        <dbReference type="SAM" id="Phobius"/>
    </source>
</evidence>
<evidence type="ECO:0000256" key="1">
    <source>
        <dbReference type="SAM" id="MobiDB-lite"/>
    </source>
</evidence>
<feature type="region of interest" description="Disordered" evidence="1">
    <location>
        <begin position="1"/>
        <end position="30"/>
    </location>
</feature>
<proteinExistence type="predicted"/>
<evidence type="ECO:0008006" key="5">
    <source>
        <dbReference type="Google" id="ProtNLM"/>
    </source>
</evidence>
<keyword evidence="2" id="KW-1133">Transmembrane helix</keyword>
<keyword evidence="2" id="KW-0812">Transmembrane</keyword>
<feature type="region of interest" description="Disordered" evidence="1">
    <location>
        <begin position="64"/>
        <end position="98"/>
    </location>
</feature>
<feature type="compositionally biased region" description="Basic residues" evidence="1">
    <location>
        <begin position="1"/>
        <end position="10"/>
    </location>
</feature>
<dbReference type="AlphaFoldDB" id="A0A1H1M4E9"/>
<dbReference type="Proteomes" id="UP000182126">
    <property type="component" value="Chromosome I"/>
</dbReference>
<feature type="transmembrane region" description="Helical" evidence="2">
    <location>
        <begin position="40"/>
        <end position="59"/>
    </location>
</feature>
<feature type="compositionally biased region" description="Pro residues" evidence="1">
    <location>
        <begin position="79"/>
        <end position="98"/>
    </location>
</feature>
<keyword evidence="2" id="KW-0472">Membrane</keyword>
<sequence>MAARGSKKAQTRTEAERARLHTARTRWHQDQIRRRTRDNIIAVTVGSLIVVGAIVSQVVHAQVTTPEPTPLPSSSIAPSPAPSDTPSPAPTAPETPSE</sequence>
<organism evidence="3 4">
    <name type="scientific">Microbacterium paraoxydans</name>
    <dbReference type="NCBI Taxonomy" id="199592"/>
    <lineage>
        <taxon>Bacteria</taxon>
        <taxon>Bacillati</taxon>
        <taxon>Actinomycetota</taxon>
        <taxon>Actinomycetes</taxon>
        <taxon>Micrococcales</taxon>
        <taxon>Microbacteriaceae</taxon>
        <taxon>Microbacterium</taxon>
    </lineage>
</organism>
<accession>A0A1H1M4E9</accession>
<dbReference type="RefSeq" id="WP_060922266.1">
    <property type="nucleotide sequence ID" value="NZ_LT629770.1"/>
</dbReference>
<name>A0A1H1M4E9_9MICO</name>